<accession>A0A2M7XBD0</accession>
<gene>
    <name evidence="1" type="ORF">CO174_05035</name>
</gene>
<evidence type="ECO:0000313" key="2">
    <source>
        <dbReference type="Proteomes" id="UP000229385"/>
    </source>
</evidence>
<dbReference type="EMBL" id="PFWU01000049">
    <property type="protein sequence ID" value="PJA45169.1"/>
    <property type="molecule type" value="Genomic_DNA"/>
</dbReference>
<name>A0A2M7XBD0_9BACT</name>
<dbReference type="AlphaFoldDB" id="A0A2M7XBD0"/>
<reference evidence="2" key="1">
    <citation type="submission" date="2017-09" db="EMBL/GenBank/DDBJ databases">
        <title>Depth-based differentiation of microbial function through sediment-hosted aquifers and enrichment of novel symbionts in the deep terrestrial subsurface.</title>
        <authorList>
            <person name="Probst A.J."/>
            <person name="Ladd B."/>
            <person name="Jarett J.K."/>
            <person name="Geller-Mcgrath D.E."/>
            <person name="Sieber C.M.K."/>
            <person name="Emerson J.B."/>
            <person name="Anantharaman K."/>
            <person name="Thomas B.C."/>
            <person name="Malmstrom R."/>
            <person name="Stieglmeier M."/>
            <person name="Klingl A."/>
            <person name="Woyke T."/>
            <person name="Ryan C.M."/>
            <person name="Banfield J.F."/>
        </authorList>
    </citation>
    <scope>NUCLEOTIDE SEQUENCE [LARGE SCALE GENOMIC DNA]</scope>
</reference>
<protein>
    <submittedName>
        <fullName evidence="1">Uncharacterized protein</fullName>
    </submittedName>
</protein>
<dbReference type="Proteomes" id="UP000229385">
    <property type="component" value="Unassembled WGS sequence"/>
</dbReference>
<organism evidence="1 2">
    <name type="scientific">Candidatus Uhrbacteria bacterium CG_4_9_14_3_um_filter_50_9</name>
    <dbReference type="NCBI Taxonomy" id="1975035"/>
    <lineage>
        <taxon>Bacteria</taxon>
        <taxon>Candidatus Uhriibacteriota</taxon>
    </lineage>
</organism>
<proteinExistence type="predicted"/>
<comment type="caution">
    <text evidence="1">The sequence shown here is derived from an EMBL/GenBank/DDBJ whole genome shotgun (WGS) entry which is preliminary data.</text>
</comment>
<sequence>MSEQQDLETQAKQLGERLGFLLASSSLPEDVKEAIIVMLPEMTPEQMDALTHMLEQNIAGTAEVEAKEFVANIKVIEERHQTEAQALQEKAINDLKEIERLLDQAES</sequence>
<evidence type="ECO:0000313" key="1">
    <source>
        <dbReference type="EMBL" id="PJA45169.1"/>
    </source>
</evidence>